<feature type="compositionally biased region" description="Basic and acidic residues" evidence="1">
    <location>
        <begin position="144"/>
        <end position="156"/>
    </location>
</feature>
<name>A0A166DJ52_9AGAM</name>
<feature type="region of interest" description="Disordered" evidence="1">
    <location>
        <begin position="131"/>
        <end position="156"/>
    </location>
</feature>
<evidence type="ECO:0000256" key="1">
    <source>
        <dbReference type="SAM" id="MobiDB-lite"/>
    </source>
</evidence>
<evidence type="ECO:0000313" key="3">
    <source>
        <dbReference type="Proteomes" id="UP000076532"/>
    </source>
</evidence>
<dbReference type="EMBL" id="KV417612">
    <property type="protein sequence ID" value="KZP14772.1"/>
    <property type="molecule type" value="Genomic_DNA"/>
</dbReference>
<organism evidence="2 3">
    <name type="scientific">Athelia psychrophila</name>
    <dbReference type="NCBI Taxonomy" id="1759441"/>
    <lineage>
        <taxon>Eukaryota</taxon>
        <taxon>Fungi</taxon>
        <taxon>Dikarya</taxon>
        <taxon>Basidiomycota</taxon>
        <taxon>Agaricomycotina</taxon>
        <taxon>Agaricomycetes</taxon>
        <taxon>Agaricomycetidae</taxon>
        <taxon>Atheliales</taxon>
        <taxon>Atheliaceae</taxon>
        <taxon>Athelia</taxon>
    </lineage>
</organism>
<dbReference type="Proteomes" id="UP000076532">
    <property type="component" value="Unassembled WGS sequence"/>
</dbReference>
<evidence type="ECO:0000313" key="2">
    <source>
        <dbReference type="EMBL" id="KZP14772.1"/>
    </source>
</evidence>
<feature type="compositionally biased region" description="Gly residues" evidence="1">
    <location>
        <begin position="131"/>
        <end position="143"/>
    </location>
</feature>
<proteinExistence type="predicted"/>
<accession>A0A166DJ52</accession>
<keyword evidence="3" id="KW-1185">Reference proteome</keyword>
<sequence>MSDYGATHEGQPGSERELPSARIIQRIEGTVGIKWQRRNDDRFYDIKEKTAAPWSALDRTPIRGCRRLTTLWGLHIEFAPAAWYNRRIASQAHNDRDRNRRPCEWADFEADMPAMVSTKVILLAMRKIGGGEGSMGARQGGEGSGKRVKDEENVKA</sequence>
<protein>
    <submittedName>
        <fullName evidence="2">Uncharacterized protein</fullName>
    </submittedName>
</protein>
<gene>
    <name evidence="2" type="ORF">FIBSPDRAFT_935565</name>
</gene>
<dbReference type="AlphaFoldDB" id="A0A166DJ52"/>
<reference evidence="2 3" key="1">
    <citation type="journal article" date="2016" name="Mol. Biol. Evol.">
        <title>Comparative Genomics of Early-Diverging Mushroom-Forming Fungi Provides Insights into the Origins of Lignocellulose Decay Capabilities.</title>
        <authorList>
            <person name="Nagy L.G."/>
            <person name="Riley R."/>
            <person name="Tritt A."/>
            <person name="Adam C."/>
            <person name="Daum C."/>
            <person name="Floudas D."/>
            <person name="Sun H."/>
            <person name="Yadav J.S."/>
            <person name="Pangilinan J."/>
            <person name="Larsson K.H."/>
            <person name="Matsuura K."/>
            <person name="Barry K."/>
            <person name="Labutti K."/>
            <person name="Kuo R."/>
            <person name="Ohm R.A."/>
            <person name="Bhattacharya S.S."/>
            <person name="Shirouzu T."/>
            <person name="Yoshinaga Y."/>
            <person name="Martin F.M."/>
            <person name="Grigoriev I.V."/>
            <person name="Hibbett D.S."/>
        </authorList>
    </citation>
    <scope>NUCLEOTIDE SEQUENCE [LARGE SCALE GENOMIC DNA]</scope>
    <source>
        <strain evidence="2 3">CBS 109695</strain>
    </source>
</reference>